<dbReference type="InterPro" id="IPR013977">
    <property type="entry name" value="GcvT_C"/>
</dbReference>
<name>A0A6J7LDV3_9ZZZZ</name>
<dbReference type="InterPro" id="IPR006222">
    <property type="entry name" value="GCVT_N"/>
</dbReference>
<evidence type="ECO:0000259" key="4">
    <source>
        <dbReference type="Pfam" id="PF08669"/>
    </source>
</evidence>
<feature type="domain" description="Aminomethyltransferase C-terminal" evidence="4">
    <location>
        <begin position="730"/>
        <end position="808"/>
    </location>
</feature>
<dbReference type="Gene3D" id="3.50.50.60">
    <property type="entry name" value="FAD/NAD(P)-binding domain"/>
    <property type="match status" value="1"/>
</dbReference>
<dbReference type="AlphaFoldDB" id="A0A6J7LDV3"/>
<proteinExistence type="inferred from homology"/>
<dbReference type="InterPro" id="IPR027266">
    <property type="entry name" value="TrmE/GcvT-like"/>
</dbReference>
<evidence type="ECO:0000259" key="3">
    <source>
        <dbReference type="Pfam" id="PF01571"/>
    </source>
</evidence>
<dbReference type="SUPFAM" id="SSF51905">
    <property type="entry name" value="FAD/NAD(P)-binding domain"/>
    <property type="match status" value="1"/>
</dbReference>
<dbReference type="Gene3D" id="3.30.1360.120">
    <property type="entry name" value="Probable tRNA modification gtpase trme, domain 1"/>
    <property type="match status" value="1"/>
</dbReference>
<dbReference type="InterPro" id="IPR006076">
    <property type="entry name" value="FAD-dep_OxRdtase"/>
</dbReference>
<evidence type="ECO:0000313" key="5">
    <source>
        <dbReference type="EMBL" id="CAB4966371.1"/>
    </source>
</evidence>
<dbReference type="Gene3D" id="3.30.70.1400">
    <property type="entry name" value="Aminomethyltransferase beta-barrel domains"/>
    <property type="match status" value="1"/>
</dbReference>
<evidence type="ECO:0000259" key="2">
    <source>
        <dbReference type="Pfam" id="PF01266"/>
    </source>
</evidence>
<dbReference type="InterPro" id="IPR028896">
    <property type="entry name" value="GcvT/YgfZ/DmdA"/>
</dbReference>
<gene>
    <name evidence="5" type="ORF">UFOPK3773_02514</name>
</gene>
<feature type="domain" description="FAD dependent oxidoreductase" evidence="2">
    <location>
        <begin position="10"/>
        <end position="366"/>
    </location>
</feature>
<feature type="domain" description="GCVT N-terminal" evidence="3">
    <location>
        <begin position="428"/>
        <end position="705"/>
    </location>
</feature>
<evidence type="ECO:0000256" key="1">
    <source>
        <dbReference type="ARBA" id="ARBA00008609"/>
    </source>
</evidence>
<reference evidence="5" key="1">
    <citation type="submission" date="2020-05" db="EMBL/GenBank/DDBJ databases">
        <authorList>
            <person name="Chiriac C."/>
            <person name="Salcher M."/>
            <person name="Ghai R."/>
            <person name="Kavagutti S V."/>
        </authorList>
    </citation>
    <scope>NUCLEOTIDE SEQUENCE</scope>
</reference>
<accession>A0A6J7LDV3</accession>
<dbReference type="SUPFAM" id="SSF101790">
    <property type="entry name" value="Aminomethyltransferase beta-barrel domain"/>
    <property type="match status" value="1"/>
</dbReference>
<dbReference type="GO" id="GO:0005739">
    <property type="term" value="C:mitochondrion"/>
    <property type="evidence" value="ECO:0007669"/>
    <property type="project" value="TreeGrafter"/>
</dbReference>
<dbReference type="PANTHER" id="PTHR43757">
    <property type="entry name" value="AMINOMETHYLTRANSFERASE"/>
    <property type="match status" value="1"/>
</dbReference>
<protein>
    <submittedName>
        <fullName evidence="5">Unannotated protein</fullName>
    </submittedName>
</protein>
<dbReference type="SUPFAM" id="SSF103025">
    <property type="entry name" value="Folate-binding domain"/>
    <property type="match status" value="1"/>
</dbReference>
<dbReference type="Gene3D" id="3.30.9.10">
    <property type="entry name" value="D-Amino Acid Oxidase, subunit A, domain 2"/>
    <property type="match status" value="1"/>
</dbReference>
<comment type="similarity">
    <text evidence="1">Belongs to the GcvT family.</text>
</comment>
<dbReference type="EMBL" id="CAFBNF010000445">
    <property type="protein sequence ID" value="CAB4966371.1"/>
    <property type="molecule type" value="Genomic_DNA"/>
</dbReference>
<dbReference type="SUPFAM" id="SSF54373">
    <property type="entry name" value="FAD-linked reductases, C-terminal domain"/>
    <property type="match status" value="1"/>
</dbReference>
<organism evidence="5">
    <name type="scientific">freshwater metagenome</name>
    <dbReference type="NCBI Taxonomy" id="449393"/>
    <lineage>
        <taxon>unclassified sequences</taxon>
        <taxon>metagenomes</taxon>
        <taxon>ecological metagenomes</taxon>
    </lineage>
</organism>
<dbReference type="Pfam" id="PF08669">
    <property type="entry name" value="GCV_T_C"/>
    <property type="match status" value="1"/>
</dbReference>
<dbReference type="Gene3D" id="2.40.30.110">
    <property type="entry name" value="Aminomethyltransferase beta-barrel domains"/>
    <property type="match status" value="1"/>
</dbReference>
<dbReference type="InterPro" id="IPR036188">
    <property type="entry name" value="FAD/NAD-bd_sf"/>
</dbReference>
<dbReference type="InterPro" id="IPR029043">
    <property type="entry name" value="GcvT/YgfZ_C"/>
</dbReference>
<sequence length="815" mass="88357">MAVTLPARARVIIVGGGVIGCSIAYHLTKLGVSDVLLLEKHELTAGTTWHAAGLITSAGYHDETSLWFSRYSRDLYASLEAETGHSTGFRAVGHLHIATDSEHLEVIRRERDFQVGYGVPNELIGPAEVSALFPLLKVDDVIEASYVSDEGRADPVGVATAMAKGATMGGATIANGVTVTGFLRQGRRITGVTTDQGDIECETVVLASGLWTRQLARMAGVDVPLQAAEHYYLLTEPMEGVTRDLPIVEDPKSYGYYREEGDGLLVGLFEPVAAAWHPEGAPNDFAFGTIPPDWDRLTPFLEVAMQRIPSLADAGIRMLFCGPESFTADVGPMLGPVPEVEGMFVAAGLNSVGILSGGGIGSALATWIVEGHCPVDITGFTVERANPHENTLRFRSERIVEQLGVLFGDGGSPTFHNKTARMIRRTPLHDHWARSGAYFAPSAGWEYPEWFAPSGTPPHVPWTWKRGEWTPWVAEEHRTIREAVGVMDMTLMSNFLVQGPNAADILDRLSANDVAGAVGRVVYTQWLNDLGCIMADLTVTRLDEQKFMVVVSDVTHRRVEKMLNDEVREGEFAITTDVTAGLTLLSVQGPNSRELLSRVSPDDLSEEAFPYLTAQEIEVGYSRVLALRVTYVGELGFELYIPADQAVSVWETLEAAGTDLGLKPVGLAAMGGLRLEKGYRDYGVDIENTDDPVTSGLAFAVAWDKPTEFRGKAAVVAKRGDKSNRTLSVLVNDPEPLLYGSEPVLRDGRWVGYVMTGAYGHTVGGAVGLATIDNEAGVTSDWLAEGGFEVVISGQRYPATLSLRPLYDPERARIR</sequence>
<dbReference type="Pfam" id="PF01571">
    <property type="entry name" value="GCV_T"/>
    <property type="match status" value="1"/>
</dbReference>
<dbReference type="PANTHER" id="PTHR43757:SF2">
    <property type="entry name" value="AMINOMETHYLTRANSFERASE, MITOCHONDRIAL"/>
    <property type="match status" value="1"/>
</dbReference>
<dbReference type="Pfam" id="PF01266">
    <property type="entry name" value="DAO"/>
    <property type="match status" value="1"/>
</dbReference>